<dbReference type="OrthoDB" id="6730379at2759"/>
<dbReference type="Gene3D" id="1.20.1250.20">
    <property type="entry name" value="MFS general substrate transporter like domains"/>
    <property type="match status" value="2"/>
</dbReference>
<feature type="transmembrane region" description="Helical" evidence="6">
    <location>
        <begin position="398"/>
        <end position="415"/>
    </location>
</feature>
<dbReference type="AlphaFoldDB" id="A0A261XZB5"/>
<evidence type="ECO:0000256" key="5">
    <source>
        <dbReference type="ARBA" id="ARBA00023136"/>
    </source>
</evidence>
<feature type="transmembrane region" description="Helical" evidence="6">
    <location>
        <begin position="276"/>
        <end position="299"/>
    </location>
</feature>
<dbReference type="InterPro" id="IPR036259">
    <property type="entry name" value="MFS_trans_sf"/>
</dbReference>
<keyword evidence="5 6" id="KW-0472">Membrane</keyword>
<dbReference type="GO" id="GO:0022857">
    <property type="term" value="F:transmembrane transporter activity"/>
    <property type="evidence" value="ECO:0007669"/>
    <property type="project" value="InterPro"/>
</dbReference>
<dbReference type="InterPro" id="IPR020846">
    <property type="entry name" value="MFS_dom"/>
</dbReference>
<dbReference type="PANTHER" id="PTHR43791">
    <property type="entry name" value="PERMEASE-RELATED"/>
    <property type="match status" value="1"/>
</dbReference>
<comment type="subcellular location">
    <subcellularLocation>
        <location evidence="1">Membrane</location>
        <topology evidence="1">Multi-pass membrane protein</topology>
    </subcellularLocation>
</comment>
<evidence type="ECO:0000259" key="7">
    <source>
        <dbReference type="PROSITE" id="PS50850"/>
    </source>
</evidence>
<comment type="caution">
    <text evidence="8">The sequence shown here is derived from an EMBL/GenBank/DDBJ whole genome shotgun (WGS) entry which is preliminary data.</text>
</comment>
<evidence type="ECO:0000313" key="8">
    <source>
        <dbReference type="EMBL" id="OZJ03707.1"/>
    </source>
</evidence>
<evidence type="ECO:0000256" key="3">
    <source>
        <dbReference type="ARBA" id="ARBA00022692"/>
    </source>
</evidence>
<feature type="transmembrane region" description="Helical" evidence="6">
    <location>
        <begin position="427"/>
        <end position="450"/>
    </location>
</feature>
<evidence type="ECO:0000256" key="2">
    <source>
        <dbReference type="ARBA" id="ARBA00022448"/>
    </source>
</evidence>
<dbReference type="Proteomes" id="UP000242875">
    <property type="component" value="Unassembled WGS sequence"/>
</dbReference>
<feature type="transmembrane region" description="Helical" evidence="6">
    <location>
        <begin position="118"/>
        <end position="137"/>
    </location>
</feature>
<dbReference type="GO" id="GO:0016020">
    <property type="term" value="C:membrane"/>
    <property type="evidence" value="ECO:0007669"/>
    <property type="project" value="UniProtKB-SubCell"/>
</dbReference>
<name>A0A261XZB5_9FUNG</name>
<protein>
    <recommendedName>
        <fullName evidence="7">Major facilitator superfamily (MFS) profile domain-containing protein</fullName>
    </recommendedName>
</protein>
<feature type="transmembrane region" description="Helical" evidence="6">
    <location>
        <begin position="338"/>
        <end position="358"/>
    </location>
</feature>
<dbReference type="PROSITE" id="PS50850">
    <property type="entry name" value="MFS"/>
    <property type="match status" value="1"/>
</dbReference>
<dbReference type="PANTHER" id="PTHR43791:SF81">
    <property type="entry name" value="TRANSPORTER, PUTATIVE (AFU_ORTHOLOGUE AFUA_7G01190)-RELATED"/>
    <property type="match status" value="1"/>
</dbReference>
<proteinExistence type="predicted"/>
<organism evidence="8 9">
    <name type="scientific">Bifiguratus adelaidae</name>
    <dbReference type="NCBI Taxonomy" id="1938954"/>
    <lineage>
        <taxon>Eukaryota</taxon>
        <taxon>Fungi</taxon>
        <taxon>Fungi incertae sedis</taxon>
        <taxon>Mucoromycota</taxon>
        <taxon>Mucoromycotina</taxon>
        <taxon>Endogonomycetes</taxon>
        <taxon>Endogonales</taxon>
        <taxon>Endogonales incertae sedis</taxon>
        <taxon>Bifiguratus</taxon>
    </lineage>
</organism>
<feature type="transmembrane region" description="Helical" evidence="6">
    <location>
        <begin position="305"/>
        <end position="326"/>
    </location>
</feature>
<feature type="transmembrane region" description="Helical" evidence="6">
    <location>
        <begin position="364"/>
        <end position="386"/>
    </location>
</feature>
<feature type="transmembrane region" description="Helical" evidence="6">
    <location>
        <begin position="143"/>
        <end position="164"/>
    </location>
</feature>
<dbReference type="Pfam" id="PF07690">
    <property type="entry name" value="MFS_1"/>
    <property type="match status" value="1"/>
</dbReference>
<feature type="transmembrane region" description="Helical" evidence="6">
    <location>
        <begin position="173"/>
        <end position="193"/>
    </location>
</feature>
<dbReference type="InterPro" id="IPR011701">
    <property type="entry name" value="MFS"/>
</dbReference>
<keyword evidence="4 6" id="KW-1133">Transmembrane helix</keyword>
<feature type="transmembrane region" description="Helical" evidence="6">
    <location>
        <begin position="86"/>
        <end position="106"/>
    </location>
</feature>
<dbReference type="EMBL" id="MVBO01000072">
    <property type="protein sequence ID" value="OZJ03707.1"/>
    <property type="molecule type" value="Genomic_DNA"/>
</dbReference>
<reference evidence="8 9" key="1">
    <citation type="journal article" date="2017" name="Mycologia">
        <title>Bifiguratus adelaidae, gen. et sp. nov., a new member of Mucoromycotina in endophytic and soil-dwelling habitats.</title>
        <authorList>
            <person name="Torres-Cruz T.J."/>
            <person name="Billingsley Tobias T.L."/>
            <person name="Almatruk M."/>
            <person name="Hesse C."/>
            <person name="Kuske C.R."/>
            <person name="Desiro A."/>
            <person name="Benucci G.M."/>
            <person name="Bonito G."/>
            <person name="Stajich J.E."/>
            <person name="Dunlap C."/>
            <person name="Arnold A.E."/>
            <person name="Porras-Alfaro A."/>
        </authorList>
    </citation>
    <scope>NUCLEOTIDE SEQUENCE [LARGE SCALE GENOMIC DNA]</scope>
    <source>
        <strain evidence="8 9">AZ0501</strain>
    </source>
</reference>
<gene>
    <name evidence="8" type="ORF">BZG36_03303</name>
</gene>
<evidence type="ECO:0000256" key="6">
    <source>
        <dbReference type="SAM" id="Phobius"/>
    </source>
</evidence>
<evidence type="ECO:0000313" key="9">
    <source>
        <dbReference type="Proteomes" id="UP000242875"/>
    </source>
</evidence>
<dbReference type="SUPFAM" id="SSF103473">
    <property type="entry name" value="MFS general substrate transporter"/>
    <property type="match status" value="1"/>
</dbReference>
<sequence>MDEKYDIEHEEVVSVDGKPLRQYDPQDPDQQEAERRLKRKIDVRMMPFMLQTGLLLAIHGQNDAECLAAILGILKDAHLTANNYSWLSSIFYFGFLVSEFPSNFLMQRFPIAKYLSTSLVLWGSVLCCTAACNNFTSLMVIRLLLGITEAGVTPTFTLSTSLFYDRKTMTSRIGYWFCANGISGMVASMIGLGISKMDGAGGLKSWQWCFILPGLVTVAAGIIAFFTYAGSPKEAKWLSDEERDLLEYMLRDNQTEENKQFKFFQVKECLLDPHMWLFFVVVVLTNIPNAVASFGQLIIQGFGFSVTQTILLGIPTGFVQCVFLISGSQLSTRLNQRAYVICLYWLPVILGTSLLTALPRTEVAGLLAGVYLLPAFTVTFIISLSWLPQTFVGHTKKVTAHAIFMIGYAVGNIIAPQCYTDLPTYHHGIAITLACCCVCMALTLVIRSILWRENKRRDALQGDKQPTWEELVDIARRDLTDRENIYFRYKL</sequence>
<keyword evidence="3 6" id="KW-0812">Transmembrane</keyword>
<accession>A0A261XZB5</accession>
<evidence type="ECO:0000256" key="1">
    <source>
        <dbReference type="ARBA" id="ARBA00004141"/>
    </source>
</evidence>
<keyword evidence="2" id="KW-0813">Transport</keyword>
<feature type="transmembrane region" description="Helical" evidence="6">
    <location>
        <begin position="205"/>
        <end position="229"/>
    </location>
</feature>
<evidence type="ECO:0000256" key="4">
    <source>
        <dbReference type="ARBA" id="ARBA00022989"/>
    </source>
</evidence>
<keyword evidence="9" id="KW-1185">Reference proteome</keyword>
<feature type="domain" description="Major facilitator superfamily (MFS) profile" evidence="7">
    <location>
        <begin position="46"/>
        <end position="455"/>
    </location>
</feature>